<proteinExistence type="predicted"/>
<evidence type="ECO:0000313" key="2">
    <source>
        <dbReference type="Proteomes" id="UP000475862"/>
    </source>
</evidence>
<dbReference type="EMBL" id="VYZN01000059">
    <property type="protein sequence ID" value="KAE9525612.1"/>
    <property type="molecule type" value="Genomic_DNA"/>
</dbReference>
<organism evidence="1 2">
    <name type="scientific">Aphis glycines</name>
    <name type="common">Soybean aphid</name>
    <dbReference type="NCBI Taxonomy" id="307491"/>
    <lineage>
        <taxon>Eukaryota</taxon>
        <taxon>Metazoa</taxon>
        <taxon>Ecdysozoa</taxon>
        <taxon>Arthropoda</taxon>
        <taxon>Hexapoda</taxon>
        <taxon>Insecta</taxon>
        <taxon>Pterygota</taxon>
        <taxon>Neoptera</taxon>
        <taxon>Paraneoptera</taxon>
        <taxon>Hemiptera</taxon>
        <taxon>Sternorrhyncha</taxon>
        <taxon>Aphidomorpha</taxon>
        <taxon>Aphidoidea</taxon>
        <taxon>Aphididae</taxon>
        <taxon>Aphidini</taxon>
        <taxon>Aphis</taxon>
        <taxon>Aphis</taxon>
    </lineage>
</organism>
<comment type="caution">
    <text evidence="1">The sequence shown here is derived from an EMBL/GenBank/DDBJ whole genome shotgun (WGS) entry which is preliminary data.</text>
</comment>
<keyword evidence="2" id="KW-1185">Reference proteome</keyword>
<accession>A0A6G0T6B1</accession>
<protein>
    <submittedName>
        <fullName evidence="1">Uncharacterized protein</fullName>
    </submittedName>
</protein>
<dbReference type="AlphaFoldDB" id="A0A6G0T6B1"/>
<reference evidence="1 2" key="1">
    <citation type="submission" date="2019-08" db="EMBL/GenBank/DDBJ databases">
        <title>The genome of the soybean aphid Biotype 1, its phylome, world population structure and adaptation to the North American continent.</title>
        <authorList>
            <person name="Giordano R."/>
            <person name="Donthu R.K."/>
            <person name="Hernandez A.G."/>
            <person name="Wright C.L."/>
            <person name="Zimin A.V."/>
        </authorList>
    </citation>
    <scope>NUCLEOTIDE SEQUENCE [LARGE SCALE GENOMIC DNA]</scope>
    <source>
        <tissue evidence="1">Whole aphids</tissue>
    </source>
</reference>
<dbReference type="Proteomes" id="UP000475862">
    <property type="component" value="Unassembled WGS sequence"/>
</dbReference>
<evidence type="ECO:0000313" key="1">
    <source>
        <dbReference type="EMBL" id="KAE9525612.1"/>
    </source>
</evidence>
<sequence length="187" mass="21357">MTRGPKPQTIFYKSRATKQSIADNLKVDHTYNNIIIKKLKSQTVITGSRYCMWGPGCTYSYIISIATRRLDGSVQINKLSILVGILPLSLDFIYSSLCHRKSPLKLEIEALFQQVMLYTDTKNKNNTYFSKNIHSSPCSKSKEQLGKTSRTSDITRLAIDYSENNVADAWITVLEYQIKFNETIKEL</sequence>
<name>A0A6G0T6B1_APHGL</name>
<gene>
    <name evidence="1" type="ORF">AGLY_014139</name>
</gene>